<evidence type="ECO:0000313" key="9">
    <source>
        <dbReference type="Proteomes" id="UP000467841"/>
    </source>
</evidence>
<keyword evidence="2" id="KW-0812">Transmembrane</keyword>
<name>A0A6D2L1I0_9BRAS</name>
<proteinExistence type="predicted"/>
<evidence type="ECO:0000256" key="3">
    <source>
        <dbReference type="ARBA" id="ARBA00022729"/>
    </source>
</evidence>
<dbReference type="AlphaFoldDB" id="A0A6D2L1I0"/>
<dbReference type="Pfam" id="PF12819">
    <property type="entry name" value="Malectin_like"/>
    <property type="match status" value="1"/>
</dbReference>
<evidence type="ECO:0000256" key="1">
    <source>
        <dbReference type="ARBA" id="ARBA00004167"/>
    </source>
</evidence>
<keyword evidence="9" id="KW-1185">Reference proteome</keyword>
<evidence type="ECO:0000313" key="8">
    <source>
        <dbReference type="EMBL" id="CAA7060410.1"/>
    </source>
</evidence>
<comment type="subcellular location">
    <subcellularLocation>
        <location evidence="1">Membrane</location>
        <topology evidence="1">Single-pass membrane protein</topology>
    </subcellularLocation>
</comment>
<evidence type="ECO:0000256" key="2">
    <source>
        <dbReference type="ARBA" id="ARBA00022692"/>
    </source>
</evidence>
<dbReference type="OrthoDB" id="2143199at2759"/>
<reference evidence="8" key="1">
    <citation type="submission" date="2020-01" db="EMBL/GenBank/DDBJ databases">
        <authorList>
            <person name="Mishra B."/>
        </authorList>
    </citation>
    <scope>NUCLEOTIDE SEQUENCE [LARGE SCALE GENOMIC DNA]</scope>
</reference>
<feature type="compositionally biased region" description="Basic residues" evidence="6">
    <location>
        <begin position="332"/>
        <end position="347"/>
    </location>
</feature>
<dbReference type="PANTHER" id="PTHR45631:SF58">
    <property type="entry name" value="PROTEIN KINASE DOMAIN-CONTAINING PROTEIN"/>
    <property type="match status" value="1"/>
</dbReference>
<dbReference type="GO" id="GO:0016020">
    <property type="term" value="C:membrane"/>
    <property type="evidence" value="ECO:0007669"/>
    <property type="project" value="UniProtKB-SubCell"/>
</dbReference>
<evidence type="ECO:0000259" key="7">
    <source>
        <dbReference type="Pfam" id="PF12819"/>
    </source>
</evidence>
<protein>
    <recommendedName>
        <fullName evidence="7">Malectin-like domain-containing protein</fullName>
    </recommendedName>
</protein>
<dbReference type="Proteomes" id="UP000467841">
    <property type="component" value="Unassembled WGS sequence"/>
</dbReference>
<feature type="domain" description="Malectin-like" evidence="7">
    <location>
        <begin position="22"/>
        <end position="232"/>
    </location>
</feature>
<accession>A0A6D2L1I0</accession>
<gene>
    <name evidence="8" type="ORF">MERR_LOCUS47646</name>
</gene>
<keyword evidence="3" id="KW-0732">Signal</keyword>
<evidence type="ECO:0000256" key="6">
    <source>
        <dbReference type="SAM" id="MobiDB-lite"/>
    </source>
</evidence>
<dbReference type="PANTHER" id="PTHR45631">
    <property type="entry name" value="OS07G0107800 PROTEIN-RELATED"/>
    <property type="match status" value="1"/>
</dbReference>
<sequence>MATTEETDAITTTAGNFLWHDTHRVEIIHKPRSTSLQVCLVKTGTTTPLISALELRPLRIDTYVPQSGSLKKLFRVYLTDSKDTIRYPEDVHDRLWSPFFMPERKLLRTSLLSVNTSDNEYELPGDVLVTAATPANVSSPFSISWNEETSEDLLYAYLHVTEIQSLKGNDTREFKISAGQNVSYGPVSPEKSEVYNLFNTSPVKCEGWICNLQLIRTPNSTLPPLLNAIDAFITVEFPQTETHANDVVAIKSIEISYGLSRISWQGDPCVPQQFLWDGLTCEYTNMYTPPRIHSLLPNVDDDDRFDIVSQSRRKISLKAKQKPDEVAGSGRGRGRAGRWVAGRRRGGRAAVGNHGGGGGIGRSRPLVDRAEWEGVNADAISLQNRCGCVGRSRPLC</sequence>
<evidence type="ECO:0000256" key="4">
    <source>
        <dbReference type="ARBA" id="ARBA00022989"/>
    </source>
</evidence>
<organism evidence="8 9">
    <name type="scientific">Microthlaspi erraticum</name>
    <dbReference type="NCBI Taxonomy" id="1685480"/>
    <lineage>
        <taxon>Eukaryota</taxon>
        <taxon>Viridiplantae</taxon>
        <taxon>Streptophyta</taxon>
        <taxon>Embryophyta</taxon>
        <taxon>Tracheophyta</taxon>
        <taxon>Spermatophyta</taxon>
        <taxon>Magnoliopsida</taxon>
        <taxon>eudicotyledons</taxon>
        <taxon>Gunneridae</taxon>
        <taxon>Pentapetalae</taxon>
        <taxon>rosids</taxon>
        <taxon>malvids</taxon>
        <taxon>Brassicales</taxon>
        <taxon>Brassicaceae</taxon>
        <taxon>Coluteocarpeae</taxon>
        <taxon>Microthlaspi</taxon>
    </lineage>
</organism>
<dbReference type="EMBL" id="CACVBM020001829">
    <property type="protein sequence ID" value="CAA7060410.1"/>
    <property type="molecule type" value="Genomic_DNA"/>
</dbReference>
<keyword evidence="5" id="KW-0472">Membrane</keyword>
<feature type="region of interest" description="Disordered" evidence="6">
    <location>
        <begin position="320"/>
        <end position="362"/>
    </location>
</feature>
<dbReference type="InterPro" id="IPR024788">
    <property type="entry name" value="Malectin-like_Carb-bd_dom"/>
</dbReference>
<evidence type="ECO:0000256" key="5">
    <source>
        <dbReference type="ARBA" id="ARBA00023136"/>
    </source>
</evidence>
<comment type="caution">
    <text evidence="8">The sequence shown here is derived from an EMBL/GenBank/DDBJ whole genome shotgun (WGS) entry which is preliminary data.</text>
</comment>
<keyword evidence="4" id="KW-1133">Transmembrane helix</keyword>